<dbReference type="AlphaFoldDB" id="A0AA35IVW8"/>
<dbReference type="Pfam" id="PF16997">
    <property type="entry name" value="Wap1"/>
    <property type="match status" value="1"/>
</dbReference>
<organism evidence="2 3">
    <name type="scientific">Saccharomyces mikatae IFO 1815</name>
    <dbReference type="NCBI Taxonomy" id="226126"/>
    <lineage>
        <taxon>Eukaryota</taxon>
        <taxon>Fungi</taxon>
        <taxon>Dikarya</taxon>
        <taxon>Ascomycota</taxon>
        <taxon>Saccharomycotina</taxon>
        <taxon>Saccharomycetes</taxon>
        <taxon>Saccharomycetales</taxon>
        <taxon>Saccharomycetaceae</taxon>
        <taxon>Saccharomyces</taxon>
    </lineage>
</organism>
<accession>A0AA35IVW8</accession>
<gene>
    <name evidence="2" type="primary">SMKI04G2390</name>
    <name evidence="2" type="ORF">SMKI_04G2390</name>
</gene>
<dbReference type="GeneID" id="80917114"/>
<feature type="domain" description="Rad61 Wapl" evidence="1">
    <location>
        <begin position="253"/>
        <end position="635"/>
    </location>
</feature>
<dbReference type="Proteomes" id="UP001161438">
    <property type="component" value="Chromosome 4"/>
</dbReference>
<evidence type="ECO:0000313" key="3">
    <source>
        <dbReference type="Proteomes" id="UP001161438"/>
    </source>
</evidence>
<dbReference type="RefSeq" id="XP_056081018.1">
    <property type="nucleotide sequence ID" value="XM_056226776.1"/>
</dbReference>
<dbReference type="InterPro" id="IPR038496">
    <property type="entry name" value="Rad61_Wapl_sf"/>
</dbReference>
<reference evidence="2" key="1">
    <citation type="submission" date="2022-10" db="EMBL/GenBank/DDBJ databases">
        <authorList>
            <person name="Byrne P K."/>
        </authorList>
    </citation>
    <scope>NUCLEOTIDE SEQUENCE</scope>
    <source>
        <strain evidence="2">IFO1815</strain>
    </source>
</reference>
<dbReference type="Gene3D" id="1.25.10.60">
    <property type="entry name" value="Rad61, Wapl domain"/>
    <property type="match status" value="1"/>
</dbReference>
<proteinExistence type="predicted"/>
<evidence type="ECO:0000259" key="1">
    <source>
        <dbReference type="Pfam" id="PF16997"/>
    </source>
</evidence>
<evidence type="ECO:0000313" key="2">
    <source>
        <dbReference type="EMBL" id="CAI4037903.1"/>
    </source>
</evidence>
<keyword evidence="3" id="KW-1185">Reference proteome</keyword>
<dbReference type="EMBL" id="OX365760">
    <property type="protein sequence ID" value="CAI4037903.1"/>
    <property type="molecule type" value="Genomic_DNA"/>
</dbReference>
<protein>
    <recommendedName>
        <fullName evidence="1">Rad61 Wapl domain-containing protein</fullName>
    </recommendedName>
</protein>
<sequence>MRAYGKRGPVFRSSFMSNRRSSSSFSVEFSDDDVNSIIPDISCTISSSISDNPIEELMDEQAIAGDDAPSLDSINGEVLSPPNLKEKNSNVRLINSGDTSEAFMRKEKLSAFDFLDGSKTSKRKRRRTYQRHDINVSSSIESNIQDEDNILLQNESETIKQIYNDINEFILNLPKADEDVLNKMFENEVKKDNDEEDDNTRTSKDKKYGKFRTILLNKNKAEEIVEEEEEQGINAVSISNAHSGNAEKEGLTSTNHYNELKNMGDTIKYQDDIEFFLSNHKNNHNDKFLINDHFKKLLNLSLMIINDGGFFQYSKRYFKKEIISLTFVQIQSDFPELMLLQGYLLYKLSESECDFPPNFESFSIELSRNESKVWKRNKNINKLSYLNFEYFLQKTQFRTGLYYSLSLWEMHRKLSMDITRRISILASNKDLFSQHVIAFIHLLEKMITDFNFGHTYFKHPDMLDGMIRNLNNQFKDMVGNNSLVKILILLTNMEGHDYSLWKDVNMIFKDSMNTILKSIYPLINAKVDNVLLHLGLCLNICGREDRGLKVDDEVWHNMKAVFLKMIRKSSEVENRLTQGLFYLNFAFVVNQRREHICLNPKDLNTLLVELEVFKSETSQFNEGISNKIEIALCYLKSIYKKENGTS</sequence>
<dbReference type="InterPro" id="IPR031550">
    <property type="entry name" value="Rad61_Wapl"/>
</dbReference>
<name>A0AA35IVW8_SACMI</name>